<evidence type="ECO:0000259" key="2">
    <source>
        <dbReference type="SMART" id="SM00014"/>
    </source>
</evidence>
<reference evidence="3 4" key="1">
    <citation type="submission" date="2019-06" db="EMBL/GenBank/DDBJ databases">
        <authorList>
            <person name="Srinivasan S."/>
        </authorList>
    </citation>
    <scope>NUCLEOTIDE SEQUENCE [LARGE SCALE GENOMIC DNA]</scope>
    <source>
        <strain evidence="3 4">17J68-5</strain>
    </source>
</reference>
<dbReference type="OrthoDB" id="5957767at2"/>
<feature type="transmembrane region" description="Helical" evidence="1">
    <location>
        <begin position="151"/>
        <end position="172"/>
    </location>
</feature>
<feature type="domain" description="Phosphatidic acid phosphatase type 2/haloperoxidase" evidence="2">
    <location>
        <begin position="98"/>
        <end position="216"/>
    </location>
</feature>
<keyword evidence="4" id="KW-1185">Reference proteome</keyword>
<accession>A0A5B7ZXE9</accession>
<dbReference type="KEGG" id="hyj:FHG12_03270"/>
<protein>
    <submittedName>
        <fullName evidence="3">Phosphatase PAP2 family protein</fullName>
    </submittedName>
</protein>
<evidence type="ECO:0000256" key="1">
    <source>
        <dbReference type="SAM" id="Phobius"/>
    </source>
</evidence>
<dbReference type="Gene3D" id="1.20.144.10">
    <property type="entry name" value="Phosphatidic acid phosphatase type 2/haloperoxidase"/>
    <property type="match status" value="1"/>
</dbReference>
<dbReference type="RefSeq" id="WP_139514258.1">
    <property type="nucleotide sequence ID" value="NZ_CP040896.1"/>
</dbReference>
<proteinExistence type="predicted"/>
<dbReference type="AlphaFoldDB" id="A0A5B7ZXE9"/>
<dbReference type="InterPro" id="IPR036938">
    <property type="entry name" value="PAP2/HPO_sf"/>
</dbReference>
<organism evidence="3 4">
    <name type="scientific">Hymenobacter jejuensis</name>
    <dbReference type="NCBI Taxonomy" id="2502781"/>
    <lineage>
        <taxon>Bacteria</taxon>
        <taxon>Pseudomonadati</taxon>
        <taxon>Bacteroidota</taxon>
        <taxon>Cytophagia</taxon>
        <taxon>Cytophagales</taxon>
        <taxon>Hymenobacteraceae</taxon>
        <taxon>Hymenobacter</taxon>
    </lineage>
</organism>
<dbReference type="SMART" id="SM00014">
    <property type="entry name" value="acidPPc"/>
    <property type="match status" value="1"/>
</dbReference>
<feature type="transmembrane region" description="Helical" evidence="1">
    <location>
        <begin position="179"/>
        <end position="197"/>
    </location>
</feature>
<dbReference type="SUPFAM" id="SSF48317">
    <property type="entry name" value="Acid phosphatase/Vanadium-dependent haloperoxidase"/>
    <property type="match status" value="1"/>
</dbReference>
<sequence length="249" mass="28160">MAADPQPAPRRELLYFIAATGVLGLVALLVLDRPLAVWLHQHEGLRPFFSTLTTGVDMVFEALFYFGNLGNLPAGYVILFLVFLLGRFWLHSPNAGVFLLVLLTRVNSEVAVNLLKIYFRRPRPNIFLLHGMTDTGFWQSAGFWQTATLDFSFPSSHAAIYLSMFLPVAWFYPKYRWPLLVLPLLVGAGRMVLELHFLSDVLFAWFIVGIIMLLFSRLPFITPRPPFQLRRLRSATSGLLGSSDSGKEN</sequence>
<gene>
    <name evidence="3" type="ORF">FHG12_03270</name>
</gene>
<feature type="transmembrane region" description="Helical" evidence="1">
    <location>
        <begin position="13"/>
        <end position="32"/>
    </location>
</feature>
<keyword evidence="1" id="KW-1133">Transmembrane helix</keyword>
<dbReference type="EMBL" id="CP040896">
    <property type="protein sequence ID" value="QDA59183.1"/>
    <property type="molecule type" value="Genomic_DNA"/>
</dbReference>
<keyword evidence="1" id="KW-0812">Transmembrane</keyword>
<feature type="transmembrane region" description="Helical" evidence="1">
    <location>
        <begin position="203"/>
        <end position="221"/>
    </location>
</feature>
<dbReference type="Proteomes" id="UP000305398">
    <property type="component" value="Chromosome"/>
</dbReference>
<dbReference type="PANTHER" id="PTHR14969">
    <property type="entry name" value="SPHINGOSINE-1-PHOSPHATE PHOSPHOHYDROLASE"/>
    <property type="match status" value="1"/>
</dbReference>
<evidence type="ECO:0000313" key="4">
    <source>
        <dbReference type="Proteomes" id="UP000305398"/>
    </source>
</evidence>
<dbReference type="InterPro" id="IPR000326">
    <property type="entry name" value="PAP2/HPO"/>
</dbReference>
<dbReference type="PANTHER" id="PTHR14969:SF13">
    <property type="entry name" value="AT30094P"/>
    <property type="match status" value="1"/>
</dbReference>
<keyword evidence="1" id="KW-0472">Membrane</keyword>
<dbReference type="Pfam" id="PF01569">
    <property type="entry name" value="PAP2"/>
    <property type="match status" value="1"/>
</dbReference>
<name>A0A5B7ZXE9_9BACT</name>
<feature type="transmembrane region" description="Helical" evidence="1">
    <location>
        <begin position="72"/>
        <end position="90"/>
    </location>
</feature>
<evidence type="ECO:0000313" key="3">
    <source>
        <dbReference type="EMBL" id="QDA59183.1"/>
    </source>
</evidence>